<dbReference type="Proteomes" id="UP000242592">
    <property type="component" value="Unassembled WGS sequence"/>
</dbReference>
<sequence length="179" mass="20883">MKKIILFILILTLSTNLLALPGQWFRDMIKEYRASHGLDTYDEMLYEIEDTIISISKETGIDPLLITSVIIVESEFRNVIGLDGELGMMQIKPETAAFVAKVFKIEKPEEGWIRILWDYKLNIKIGTYYIKYLYNKFGNIVDAIRHYNGGIYKDIYAERIMETYKKMLKVASSYEQQNS</sequence>
<evidence type="ECO:0000313" key="3">
    <source>
        <dbReference type="Proteomes" id="UP000242592"/>
    </source>
</evidence>
<dbReference type="SUPFAM" id="SSF53955">
    <property type="entry name" value="Lysozyme-like"/>
    <property type="match status" value="1"/>
</dbReference>
<evidence type="ECO:0000313" key="2">
    <source>
        <dbReference type="EMBL" id="SHH16259.1"/>
    </source>
</evidence>
<protein>
    <submittedName>
        <fullName evidence="2">Transglycosylase SLT domain-containing protein</fullName>
    </submittedName>
</protein>
<dbReference type="Pfam" id="PF01464">
    <property type="entry name" value="SLT"/>
    <property type="match status" value="1"/>
</dbReference>
<name>A0A1M5QR43_9BACT</name>
<dbReference type="STRING" id="1123380.SAMN02745199_0080"/>
<dbReference type="EMBL" id="FQXN01000001">
    <property type="protein sequence ID" value="SHH16259.1"/>
    <property type="molecule type" value="Genomic_DNA"/>
</dbReference>
<dbReference type="Gene3D" id="1.10.530.10">
    <property type="match status" value="1"/>
</dbReference>
<dbReference type="InterPro" id="IPR008258">
    <property type="entry name" value="Transglycosylase_SLT_dom_1"/>
</dbReference>
<accession>A0A1M5QR43</accession>
<organism evidence="2 3">
    <name type="scientific">Thermosipho atlanticus DSM 15807</name>
    <dbReference type="NCBI Taxonomy" id="1123380"/>
    <lineage>
        <taxon>Bacteria</taxon>
        <taxon>Thermotogati</taxon>
        <taxon>Thermotogota</taxon>
        <taxon>Thermotogae</taxon>
        <taxon>Thermotogales</taxon>
        <taxon>Fervidobacteriaceae</taxon>
        <taxon>Thermosipho</taxon>
    </lineage>
</organism>
<proteinExistence type="predicted"/>
<gene>
    <name evidence="2" type="ORF">SAMN02745199_0080</name>
</gene>
<evidence type="ECO:0000259" key="1">
    <source>
        <dbReference type="Pfam" id="PF01464"/>
    </source>
</evidence>
<dbReference type="RefSeq" id="WP_073070905.1">
    <property type="nucleotide sequence ID" value="NZ_FQXN01000001.1"/>
</dbReference>
<reference evidence="3" key="1">
    <citation type="submission" date="2016-11" db="EMBL/GenBank/DDBJ databases">
        <authorList>
            <person name="Varghese N."/>
            <person name="Submissions S."/>
        </authorList>
    </citation>
    <scope>NUCLEOTIDE SEQUENCE [LARGE SCALE GENOMIC DNA]</scope>
    <source>
        <strain evidence="3">DSM 15807</strain>
    </source>
</reference>
<dbReference type="AlphaFoldDB" id="A0A1M5QR43"/>
<dbReference type="InterPro" id="IPR023346">
    <property type="entry name" value="Lysozyme-like_dom_sf"/>
</dbReference>
<feature type="domain" description="Transglycosylase SLT" evidence="1">
    <location>
        <begin position="51"/>
        <end position="157"/>
    </location>
</feature>
<dbReference type="OrthoDB" id="9815002at2"/>
<keyword evidence="3" id="KW-1185">Reference proteome</keyword>